<dbReference type="NCBIfam" id="TIGR00011">
    <property type="entry name" value="YbaK_EbsC"/>
    <property type="match status" value="1"/>
</dbReference>
<dbReference type="InterPro" id="IPR036754">
    <property type="entry name" value="YbaK/aa-tRNA-synt-asso_dom_sf"/>
</dbReference>
<organism evidence="6 7">
    <name type="scientific">Kurthia gibsonii</name>
    <dbReference type="NCBI Taxonomy" id="33946"/>
    <lineage>
        <taxon>Bacteria</taxon>
        <taxon>Bacillati</taxon>
        <taxon>Bacillota</taxon>
        <taxon>Bacilli</taxon>
        <taxon>Bacillales</taxon>
        <taxon>Caryophanaceae</taxon>
        <taxon>Kurthia</taxon>
    </lineage>
</organism>
<comment type="similarity">
    <text evidence="1 4">Belongs to the prolyl-tRNA editing family. YbaK/EbsC subfamily.</text>
</comment>
<protein>
    <recommendedName>
        <fullName evidence="4">Cys-tRNA(Pro)/Cys-tRNA(Cys) deacylase</fullName>
        <ecNumber evidence="4">4.2.-.-</ecNumber>
    </recommendedName>
</protein>
<dbReference type="Gene3D" id="3.90.960.10">
    <property type="entry name" value="YbaK/aminoacyl-tRNA synthetase-associated domain"/>
    <property type="match status" value="1"/>
</dbReference>
<proteinExistence type="inferred from homology"/>
<sequence>MAKKVQKTNAVRLLDQQKIPYTLKEYDVHEEHLDGVTAAQEIGEPVEKVFKTLVATTAKKQLYVFVIPVAEELDLKAAAKFVGEKKIDLLPVKELLAHTGYIRGGCSPIGMKKLYPTVIDEAATVQSEIFVSAGKRGMQICIQPQLLAQVVQAKFGTITC</sequence>
<keyword evidence="7" id="KW-1185">Reference proteome</keyword>
<evidence type="ECO:0000313" key="7">
    <source>
        <dbReference type="Proteomes" id="UP001398420"/>
    </source>
</evidence>
<dbReference type="Proteomes" id="UP001398420">
    <property type="component" value="Unassembled WGS sequence"/>
</dbReference>
<dbReference type="Pfam" id="PF04073">
    <property type="entry name" value="tRNA_edit"/>
    <property type="match status" value="1"/>
</dbReference>
<dbReference type="CDD" id="cd00002">
    <property type="entry name" value="YbaK_deacylase"/>
    <property type="match status" value="1"/>
</dbReference>
<accession>A0ABU9LIC9</accession>
<dbReference type="PIRSF" id="PIRSF006181">
    <property type="entry name" value="EbsC_YbaK"/>
    <property type="match status" value="1"/>
</dbReference>
<reference evidence="6 7" key="1">
    <citation type="submission" date="2024-04" db="EMBL/GenBank/DDBJ databases">
        <authorList>
            <person name="Wu Y.S."/>
            <person name="Zhang L."/>
        </authorList>
    </citation>
    <scope>NUCLEOTIDE SEQUENCE [LARGE SCALE GENOMIC DNA]</scope>
    <source>
        <strain evidence="6 7">KG-01</strain>
    </source>
</reference>
<dbReference type="EMBL" id="JBCEWA010000003">
    <property type="protein sequence ID" value="MEL5987740.1"/>
    <property type="molecule type" value="Genomic_DNA"/>
</dbReference>
<keyword evidence="3 4" id="KW-0456">Lyase</keyword>
<keyword evidence="2 4" id="KW-0648">Protein biosynthesis</keyword>
<gene>
    <name evidence="6" type="primary">ybaK</name>
    <name evidence="6" type="ORF">AAF454_04860</name>
</gene>
<name>A0ABU9LIC9_9BACL</name>
<evidence type="ECO:0000256" key="2">
    <source>
        <dbReference type="ARBA" id="ARBA00022917"/>
    </source>
</evidence>
<dbReference type="RefSeq" id="WP_068456139.1">
    <property type="nucleotide sequence ID" value="NZ_CP147847.1"/>
</dbReference>
<dbReference type="PANTHER" id="PTHR30411">
    <property type="entry name" value="CYTOPLASMIC PROTEIN"/>
    <property type="match status" value="1"/>
</dbReference>
<comment type="caution">
    <text evidence="6">The sequence shown here is derived from an EMBL/GenBank/DDBJ whole genome shotgun (WGS) entry which is preliminary data.</text>
</comment>
<dbReference type="PANTHER" id="PTHR30411:SF0">
    <property type="entry name" value="CYS-TRNA(PRO)_CYS-TRNA(CYS) DEACYLASE YBAK"/>
    <property type="match status" value="1"/>
</dbReference>
<dbReference type="InterPro" id="IPR004369">
    <property type="entry name" value="Prolyl-tRNA_editing_YbaK/EbsC"/>
</dbReference>
<evidence type="ECO:0000259" key="5">
    <source>
        <dbReference type="Pfam" id="PF04073"/>
    </source>
</evidence>
<evidence type="ECO:0000313" key="6">
    <source>
        <dbReference type="EMBL" id="MEL5987740.1"/>
    </source>
</evidence>
<dbReference type="InterPro" id="IPR007214">
    <property type="entry name" value="YbaK/aa-tRNA-synth-assoc-dom"/>
</dbReference>
<dbReference type="EC" id="4.2.-.-" evidence="4"/>
<evidence type="ECO:0000256" key="1">
    <source>
        <dbReference type="ARBA" id="ARBA00009798"/>
    </source>
</evidence>
<dbReference type="SUPFAM" id="SSF55826">
    <property type="entry name" value="YbaK/ProRS associated domain"/>
    <property type="match status" value="1"/>
</dbReference>
<evidence type="ECO:0000256" key="3">
    <source>
        <dbReference type="ARBA" id="ARBA00023239"/>
    </source>
</evidence>
<feature type="domain" description="YbaK/aminoacyl-tRNA synthetase-associated" evidence="5">
    <location>
        <begin position="37"/>
        <end position="147"/>
    </location>
</feature>
<evidence type="ECO:0000256" key="4">
    <source>
        <dbReference type="PIRNR" id="PIRNR006181"/>
    </source>
</evidence>